<comment type="caution">
    <text evidence="1">The sequence shown here is derived from an EMBL/GenBank/DDBJ whole genome shotgun (WGS) entry which is preliminary data.</text>
</comment>
<sequence length="81" mass="9085">MAKSHTVFLFTSPPPLHNAPQKHLLAFEKVHLVGKSETIVRFKVDVCKDMSVVDELGNRKVALGQHTLHVGDLKYPLSLRI</sequence>
<evidence type="ECO:0000313" key="1">
    <source>
        <dbReference type="EMBL" id="KAI4296323.1"/>
    </source>
</evidence>
<name>A0ACB9KGK5_BAUVA</name>
<dbReference type="EMBL" id="CM039439">
    <property type="protein sequence ID" value="KAI4296323.1"/>
    <property type="molecule type" value="Genomic_DNA"/>
</dbReference>
<gene>
    <name evidence="1" type="ORF">L6164_036290</name>
</gene>
<organism evidence="1 2">
    <name type="scientific">Bauhinia variegata</name>
    <name type="common">Purple orchid tree</name>
    <name type="synonym">Phanera variegata</name>
    <dbReference type="NCBI Taxonomy" id="167791"/>
    <lineage>
        <taxon>Eukaryota</taxon>
        <taxon>Viridiplantae</taxon>
        <taxon>Streptophyta</taxon>
        <taxon>Embryophyta</taxon>
        <taxon>Tracheophyta</taxon>
        <taxon>Spermatophyta</taxon>
        <taxon>Magnoliopsida</taxon>
        <taxon>eudicotyledons</taxon>
        <taxon>Gunneridae</taxon>
        <taxon>Pentapetalae</taxon>
        <taxon>rosids</taxon>
        <taxon>fabids</taxon>
        <taxon>Fabales</taxon>
        <taxon>Fabaceae</taxon>
        <taxon>Cercidoideae</taxon>
        <taxon>Cercideae</taxon>
        <taxon>Bauhiniinae</taxon>
        <taxon>Bauhinia</taxon>
    </lineage>
</organism>
<proteinExistence type="predicted"/>
<dbReference type="Proteomes" id="UP000828941">
    <property type="component" value="Chromosome 14"/>
</dbReference>
<accession>A0ACB9KGK5</accession>
<reference evidence="1 2" key="1">
    <citation type="journal article" date="2022" name="DNA Res.">
        <title>Chromosomal-level genome assembly of the orchid tree Bauhinia variegata (Leguminosae; Cercidoideae) supports the allotetraploid origin hypothesis of Bauhinia.</title>
        <authorList>
            <person name="Zhong Y."/>
            <person name="Chen Y."/>
            <person name="Zheng D."/>
            <person name="Pang J."/>
            <person name="Liu Y."/>
            <person name="Luo S."/>
            <person name="Meng S."/>
            <person name="Qian L."/>
            <person name="Wei D."/>
            <person name="Dai S."/>
            <person name="Zhou R."/>
        </authorList>
    </citation>
    <scope>NUCLEOTIDE SEQUENCE [LARGE SCALE GENOMIC DNA]</scope>
    <source>
        <strain evidence="1">BV-YZ2020</strain>
    </source>
</reference>
<protein>
    <submittedName>
        <fullName evidence="1">Uncharacterized protein</fullName>
    </submittedName>
</protein>
<evidence type="ECO:0000313" key="2">
    <source>
        <dbReference type="Proteomes" id="UP000828941"/>
    </source>
</evidence>
<keyword evidence="2" id="KW-1185">Reference proteome</keyword>